<sequence>MPQYFASFQHSTSRENQPQQHTHLVLLNTGIKDDGKGCALDGRLILENIKTFGAIHENEIRRWLHQELGVKTKDVTYERVVEDKTGKTKTVKSKSFEIEGVPKELCEFHSKRREQIEAVRLPTDTKIQDKFKVLATRKAKEERVDREALFLEAREAAKSFGFEPKKLLGREKSKELETKELEGIKTNVSRSLSETSKYKGAIKESDVFTQTLKESKGRLTTKEAQNFSKDFTKEYLHAIGNSNVHTLNKKGVELSQSDSLYSKVRDKLISPLKRILPEGKPLSYQYRKAQYEKRVQKALKKQKTFKRKAFLLYMTGKISRKKYVQIRDDKGQPKTKLGVNAKWLLTNKISTKQRDYLLKKIEQERLKQEQAIESKTELQKVEERPINYKENERER</sequence>
<organism evidence="2 3">
    <name type="scientific">Pegethrix bostrychoides GSE-TBD4-15B</name>
    <dbReference type="NCBI Taxonomy" id="2839662"/>
    <lineage>
        <taxon>Bacteria</taxon>
        <taxon>Bacillati</taxon>
        <taxon>Cyanobacteriota</taxon>
        <taxon>Cyanophyceae</taxon>
        <taxon>Oculatellales</taxon>
        <taxon>Oculatellaceae</taxon>
        <taxon>Pegethrix</taxon>
    </lineage>
</organism>
<evidence type="ECO:0000313" key="2">
    <source>
        <dbReference type="EMBL" id="MBW4464668.1"/>
    </source>
</evidence>
<proteinExistence type="predicted"/>
<dbReference type="Proteomes" id="UP000707356">
    <property type="component" value="Unassembled WGS sequence"/>
</dbReference>
<name>A0A951U3I1_9CYAN</name>
<reference evidence="2" key="1">
    <citation type="submission" date="2021-05" db="EMBL/GenBank/DDBJ databases">
        <authorList>
            <person name="Pietrasiak N."/>
            <person name="Ward R."/>
            <person name="Stajich J.E."/>
            <person name="Kurbessoian T."/>
        </authorList>
    </citation>
    <scope>NUCLEOTIDE SEQUENCE</scope>
    <source>
        <strain evidence="2">GSE-TBD4-15B</strain>
    </source>
</reference>
<evidence type="ECO:0000259" key="1">
    <source>
        <dbReference type="Pfam" id="PF08751"/>
    </source>
</evidence>
<comment type="caution">
    <text evidence="2">The sequence shown here is derived from an EMBL/GenBank/DDBJ whole genome shotgun (WGS) entry which is preliminary data.</text>
</comment>
<feature type="domain" description="TrwC relaxase" evidence="1">
    <location>
        <begin position="5"/>
        <end position="157"/>
    </location>
</feature>
<accession>A0A951U3I1</accession>
<dbReference type="Pfam" id="PF08751">
    <property type="entry name" value="TrwC"/>
    <property type="match status" value="1"/>
</dbReference>
<gene>
    <name evidence="2" type="ORF">KME07_04415</name>
</gene>
<evidence type="ECO:0000313" key="3">
    <source>
        <dbReference type="Proteomes" id="UP000707356"/>
    </source>
</evidence>
<dbReference type="EMBL" id="JAHHHV010000018">
    <property type="protein sequence ID" value="MBW4464668.1"/>
    <property type="molecule type" value="Genomic_DNA"/>
</dbReference>
<reference evidence="2" key="2">
    <citation type="journal article" date="2022" name="Microbiol. Resour. Announc.">
        <title>Metagenome Sequencing to Explore Phylogenomics of Terrestrial Cyanobacteria.</title>
        <authorList>
            <person name="Ward R.D."/>
            <person name="Stajich J.E."/>
            <person name="Johansen J.R."/>
            <person name="Huntemann M."/>
            <person name="Clum A."/>
            <person name="Foster B."/>
            <person name="Foster B."/>
            <person name="Roux S."/>
            <person name="Palaniappan K."/>
            <person name="Varghese N."/>
            <person name="Mukherjee S."/>
            <person name="Reddy T.B.K."/>
            <person name="Daum C."/>
            <person name="Copeland A."/>
            <person name="Chen I.A."/>
            <person name="Ivanova N.N."/>
            <person name="Kyrpides N.C."/>
            <person name="Shapiro N."/>
            <person name="Eloe-Fadrosh E.A."/>
            <person name="Pietrasiak N."/>
        </authorList>
    </citation>
    <scope>NUCLEOTIDE SEQUENCE</scope>
    <source>
        <strain evidence="2">GSE-TBD4-15B</strain>
    </source>
</reference>
<dbReference type="AlphaFoldDB" id="A0A951U3I1"/>
<dbReference type="SUPFAM" id="SSF55464">
    <property type="entry name" value="Origin of replication-binding domain, RBD-like"/>
    <property type="match status" value="1"/>
</dbReference>
<protein>
    <submittedName>
        <fullName evidence="2">Relaxase domain-containing protein</fullName>
    </submittedName>
</protein>
<dbReference type="InterPro" id="IPR014862">
    <property type="entry name" value="TrwC"/>
</dbReference>